<dbReference type="InterPro" id="IPR036291">
    <property type="entry name" value="NAD(P)-bd_dom_sf"/>
</dbReference>
<dbReference type="RefSeq" id="WP_344744192.1">
    <property type="nucleotide sequence ID" value="NZ_BAAAVT010000008.1"/>
</dbReference>
<evidence type="ECO:0000313" key="3">
    <source>
        <dbReference type="Proteomes" id="UP001500236"/>
    </source>
</evidence>
<evidence type="ECO:0000259" key="1">
    <source>
        <dbReference type="Pfam" id="PF01370"/>
    </source>
</evidence>
<proteinExistence type="predicted"/>
<evidence type="ECO:0000313" key="2">
    <source>
        <dbReference type="EMBL" id="GAA3062573.1"/>
    </source>
</evidence>
<dbReference type="Gene3D" id="3.40.50.720">
    <property type="entry name" value="NAD(P)-binding Rossmann-like Domain"/>
    <property type="match status" value="1"/>
</dbReference>
<feature type="domain" description="NAD-dependent epimerase/dehydratase" evidence="1">
    <location>
        <begin position="21"/>
        <end position="238"/>
    </location>
</feature>
<name>A0ABP6LYK2_9MICC</name>
<dbReference type="InterPro" id="IPR051783">
    <property type="entry name" value="NAD(P)-dependent_oxidoreduct"/>
</dbReference>
<dbReference type="Proteomes" id="UP001500236">
    <property type="component" value="Unassembled WGS sequence"/>
</dbReference>
<keyword evidence="3" id="KW-1185">Reference proteome</keyword>
<sequence>MTSPTASTGPTAESSEVGRVVIVGAGDLGARIGRLLRSAGRAVDGWKRDPSTLPEGFGRVAADLTRGSELPELPEDTAAVVFCPTAGARSAARYRAVYRDGLRALLERADRLGGRSGRRVRMVLVSSTAVHGGEEGLIDETSPLHPNTPTGEVLAETEQLLRSDDSVESVVLRLAGIYGPGRRRLLDQVLGGGFGAAAELTGTAQASTAGSLGTDPWKISNRIHVDDAAAAAAAMVTASERPSVLLGVDELPVPVGMVHDWLADELGLPRPWPHLIPEGVALDQVLHTGREDPLWSATPAHGRAVNGAALHRFLGGLRHPDFRSGYAPMLEKPAADD</sequence>
<dbReference type="EMBL" id="BAAAVT010000008">
    <property type="protein sequence ID" value="GAA3062573.1"/>
    <property type="molecule type" value="Genomic_DNA"/>
</dbReference>
<dbReference type="SUPFAM" id="SSF51735">
    <property type="entry name" value="NAD(P)-binding Rossmann-fold domains"/>
    <property type="match status" value="1"/>
</dbReference>
<reference evidence="3" key="1">
    <citation type="journal article" date="2019" name="Int. J. Syst. Evol. Microbiol.">
        <title>The Global Catalogue of Microorganisms (GCM) 10K type strain sequencing project: providing services to taxonomists for standard genome sequencing and annotation.</title>
        <authorList>
            <consortium name="The Broad Institute Genomics Platform"/>
            <consortium name="The Broad Institute Genome Sequencing Center for Infectious Disease"/>
            <person name="Wu L."/>
            <person name="Ma J."/>
        </authorList>
    </citation>
    <scope>NUCLEOTIDE SEQUENCE [LARGE SCALE GENOMIC DNA]</scope>
    <source>
        <strain evidence="3">JCM 14309</strain>
    </source>
</reference>
<comment type="caution">
    <text evidence="2">The sequence shown here is derived from an EMBL/GenBank/DDBJ whole genome shotgun (WGS) entry which is preliminary data.</text>
</comment>
<organism evidence="2 3">
    <name type="scientific">Nesterenkonia aethiopica</name>
    <dbReference type="NCBI Taxonomy" id="269144"/>
    <lineage>
        <taxon>Bacteria</taxon>
        <taxon>Bacillati</taxon>
        <taxon>Actinomycetota</taxon>
        <taxon>Actinomycetes</taxon>
        <taxon>Micrococcales</taxon>
        <taxon>Micrococcaceae</taxon>
        <taxon>Nesterenkonia</taxon>
    </lineage>
</organism>
<dbReference type="InterPro" id="IPR001509">
    <property type="entry name" value="Epimerase_deHydtase"/>
</dbReference>
<dbReference type="PANTHER" id="PTHR48079:SF6">
    <property type="entry name" value="NAD(P)-BINDING DOMAIN-CONTAINING PROTEIN-RELATED"/>
    <property type="match status" value="1"/>
</dbReference>
<dbReference type="PANTHER" id="PTHR48079">
    <property type="entry name" value="PROTEIN YEEZ"/>
    <property type="match status" value="1"/>
</dbReference>
<dbReference type="Pfam" id="PF01370">
    <property type="entry name" value="Epimerase"/>
    <property type="match status" value="1"/>
</dbReference>
<gene>
    <name evidence="2" type="ORF">GCM10010529_14900</name>
</gene>
<protein>
    <submittedName>
        <fullName evidence="2">NAD-dependent epimerase/dehydratase family protein</fullName>
    </submittedName>
</protein>
<accession>A0ABP6LYK2</accession>